<dbReference type="InterPro" id="IPR050469">
    <property type="entry name" value="Diguanylate_Cyclase"/>
</dbReference>
<evidence type="ECO:0000259" key="1">
    <source>
        <dbReference type="PROSITE" id="PS50113"/>
    </source>
</evidence>
<feature type="domain" description="GGDEF" evidence="2">
    <location>
        <begin position="187"/>
        <end position="313"/>
    </location>
</feature>
<dbReference type="PROSITE" id="PS50887">
    <property type="entry name" value="GGDEF"/>
    <property type="match status" value="1"/>
</dbReference>
<dbReference type="KEGG" id="aoc:Aocu_02530"/>
<keyword evidence="4" id="KW-1185">Reference proteome</keyword>
<dbReference type="Proteomes" id="UP000032434">
    <property type="component" value="Chromosome 1"/>
</dbReference>
<dbReference type="PATRIC" id="fig|35623.3.peg.253"/>
<dbReference type="PROSITE" id="PS50113">
    <property type="entry name" value="PAC"/>
    <property type="match status" value="1"/>
</dbReference>
<gene>
    <name evidence="3" type="ORF">Aocu_02530</name>
</gene>
<dbReference type="OrthoDB" id="9804955at2"/>
<dbReference type="InterPro" id="IPR001610">
    <property type="entry name" value="PAC"/>
</dbReference>
<proteinExistence type="predicted"/>
<dbReference type="InterPro" id="IPR013655">
    <property type="entry name" value="PAS_fold_3"/>
</dbReference>
<organism evidence="3 4">
    <name type="scientific">Acholeplasma oculi</name>
    <dbReference type="NCBI Taxonomy" id="35623"/>
    <lineage>
        <taxon>Bacteria</taxon>
        <taxon>Bacillati</taxon>
        <taxon>Mycoplasmatota</taxon>
        <taxon>Mollicutes</taxon>
        <taxon>Acholeplasmatales</taxon>
        <taxon>Acholeplasmataceae</taxon>
        <taxon>Acholeplasma</taxon>
    </lineage>
</organism>
<evidence type="ECO:0000259" key="2">
    <source>
        <dbReference type="PROSITE" id="PS50887"/>
    </source>
</evidence>
<dbReference type="Pfam" id="PF08447">
    <property type="entry name" value="PAS_3"/>
    <property type="match status" value="1"/>
</dbReference>
<dbReference type="PANTHER" id="PTHR45138">
    <property type="entry name" value="REGULATORY COMPONENTS OF SENSORY TRANSDUCTION SYSTEM"/>
    <property type="match status" value="1"/>
</dbReference>
<dbReference type="InParanoid" id="A0A061AFK5"/>
<dbReference type="GO" id="GO:0052621">
    <property type="term" value="F:diguanylate cyclase activity"/>
    <property type="evidence" value="ECO:0007669"/>
    <property type="project" value="TreeGrafter"/>
</dbReference>
<evidence type="ECO:0000313" key="3">
    <source>
        <dbReference type="EMBL" id="CDR30326.1"/>
    </source>
</evidence>
<dbReference type="InterPro" id="IPR000160">
    <property type="entry name" value="GGDEF_dom"/>
</dbReference>
<dbReference type="STRING" id="35623.Aocu_02530"/>
<name>A0A061AFK5_9MOLU</name>
<accession>A0A061AFK5</accession>
<dbReference type="CDD" id="cd00130">
    <property type="entry name" value="PAS"/>
    <property type="match status" value="1"/>
</dbReference>
<reference evidence="4" key="1">
    <citation type="submission" date="2014-05" db="EMBL/GenBank/DDBJ databases">
        <authorList>
            <person name="Kube M."/>
        </authorList>
    </citation>
    <scope>NUCLEOTIDE SEQUENCE [LARGE SCALE GENOMIC DNA]</scope>
</reference>
<dbReference type="AlphaFoldDB" id="A0A061AFK5"/>
<dbReference type="SMART" id="SM00267">
    <property type="entry name" value="GGDEF"/>
    <property type="match status" value="1"/>
</dbReference>
<dbReference type="GO" id="GO:1902201">
    <property type="term" value="P:negative regulation of bacterial-type flagellum-dependent cell motility"/>
    <property type="evidence" value="ECO:0007669"/>
    <property type="project" value="TreeGrafter"/>
</dbReference>
<dbReference type="InterPro" id="IPR029787">
    <property type="entry name" value="Nucleotide_cyclase"/>
</dbReference>
<dbReference type="Pfam" id="PF00990">
    <property type="entry name" value="GGDEF"/>
    <property type="match status" value="1"/>
</dbReference>
<dbReference type="InterPro" id="IPR043128">
    <property type="entry name" value="Rev_trsase/Diguanyl_cyclase"/>
</dbReference>
<dbReference type="InterPro" id="IPR035965">
    <property type="entry name" value="PAS-like_dom_sf"/>
</dbReference>
<dbReference type="HOGENOM" id="CLU_000445_11_4_14"/>
<dbReference type="GO" id="GO:0043709">
    <property type="term" value="P:cell adhesion involved in single-species biofilm formation"/>
    <property type="evidence" value="ECO:0007669"/>
    <property type="project" value="TreeGrafter"/>
</dbReference>
<dbReference type="Gene3D" id="3.30.70.270">
    <property type="match status" value="1"/>
</dbReference>
<dbReference type="Gene3D" id="3.30.450.20">
    <property type="entry name" value="PAS domain"/>
    <property type="match status" value="1"/>
</dbReference>
<dbReference type="FunFam" id="3.30.70.270:FF:000001">
    <property type="entry name" value="Diguanylate cyclase domain protein"/>
    <property type="match status" value="1"/>
</dbReference>
<dbReference type="InterPro" id="IPR000014">
    <property type="entry name" value="PAS"/>
</dbReference>
<dbReference type="SUPFAM" id="SSF55073">
    <property type="entry name" value="Nucleotide cyclase"/>
    <property type="match status" value="1"/>
</dbReference>
<dbReference type="InterPro" id="IPR000700">
    <property type="entry name" value="PAS-assoc_C"/>
</dbReference>
<dbReference type="RefSeq" id="WP_045748889.1">
    <property type="nucleotide sequence ID" value="NZ_FUZK01000002.1"/>
</dbReference>
<dbReference type="EMBL" id="LK028559">
    <property type="protein sequence ID" value="CDR30326.1"/>
    <property type="molecule type" value="Genomic_DNA"/>
</dbReference>
<dbReference type="SUPFAM" id="SSF55785">
    <property type="entry name" value="PYP-like sensor domain (PAS domain)"/>
    <property type="match status" value="1"/>
</dbReference>
<dbReference type="NCBIfam" id="TIGR00229">
    <property type="entry name" value="sensory_box"/>
    <property type="match status" value="1"/>
</dbReference>
<dbReference type="GO" id="GO:0005886">
    <property type="term" value="C:plasma membrane"/>
    <property type="evidence" value="ECO:0007669"/>
    <property type="project" value="TreeGrafter"/>
</dbReference>
<dbReference type="SMART" id="SM00086">
    <property type="entry name" value="PAC"/>
    <property type="match status" value="1"/>
</dbReference>
<evidence type="ECO:0000313" key="4">
    <source>
        <dbReference type="Proteomes" id="UP000032434"/>
    </source>
</evidence>
<dbReference type="PANTHER" id="PTHR45138:SF9">
    <property type="entry name" value="DIGUANYLATE CYCLASE DGCM-RELATED"/>
    <property type="match status" value="1"/>
</dbReference>
<dbReference type="CDD" id="cd01949">
    <property type="entry name" value="GGDEF"/>
    <property type="match status" value="1"/>
</dbReference>
<feature type="domain" description="PAC" evidence="1">
    <location>
        <begin position="101"/>
        <end position="154"/>
    </location>
</feature>
<dbReference type="NCBIfam" id="TIGR00254">
    <property type="entry name" value="GGDEF"/>
    <property type="match status" value="1"/>
</dbReference>
<protein>
    <submittedName>
        <fullName evidence="3">PAS/PAC sensor-containing diguanylate cyclase</fullName>
    </submittedName>
</protein>
<sequence length="313" mass="37173">MKIKQDSNNENLRDESMEEMIIENDQFLIQFPWAGNLGQWKWYYKENRVIFNEKKSKQLGYDPKQIGPIGFEFFTSKLHPDDFNKVMDNMRNHLIGETNAYEVEYRIQHKDGHYLWYYDRGTVTKRDSVGKPLIIEGIVFDITESKLVENRLRELSEKDELTNVYNRRVFYERMEKYMDMASSNPEDTFSLIMFDIDYFKKINDTYGHLAGDECLRQLANLLKADKRLHDQIFRYGGEEFFLLLPRTNLSESILVAKRIHQLIYEMEIPKVGHITVSMGVVEYMANETLDQLITRVDDLMYDAKKAGRNTIKY</sequence>